<dbReference type="AlphaFoldDB" id="A0A6P7S5E7"/>
<keyword evidence="4" id="KW-0808">Transferase</keyword>
<keyword evidence="4" id="KW-0418">Kinase</keyword>
<name>A0A6P7S5E7_9MOLL</name>
<protein>
    <submittedName>
        <fullName evidence="4">TGF-beta-activated kinase 1 and MAP3K7-binding protein 1</fullName>
    </submittedName>
</protein>
<dbReference type="InterPro" id="IPR036457">
    <property type="entry name" value="PPM-type-like_dom_sf"/>
</dbReference>
<dbReference type="Gene3D" id="3.60.40.10">
    <property type="entry name" value="PPM-type phosphatase domain"/>
    <property type="match status" value="1"/>
</dbReference>
<dbReference type="KEGG" id="osn:115209290"/>
<dbReference type="GO" id="GO:0004722">
    <property type="term" value="F:protein serine/threonine phosphatase activity"/>
    <property type="evidence" value="ECO:0007669"/>
    <property type="project" value="InterPro"/>
</dbReference>
<dbReference type="Pfam" id="PF00481">
    <property type="entry name" value="PP2C"/>
    <property type="match status" value="1"/>
</dbReference>
<evidence type="ECO:0000256" key="1">
    <source>
        <dbReference type="SAM" id="MobiDB-lite"/>
    </source>
</evidence>
<feature type="compositionally biased region" description="Polar residues" evidence="1">
    <location>
        <begin position="468"/>
        <end position="486"/>
    </location>
</feature>
<dbReference type="InterPro" id="IPR015655">
    <property type="entry name" value="PP2C"/>
</dbReference>
<dbReference type="Proteomes" id="UP000515154">
    <property type="component" value="Linkage group LG3"/>
</dbReference>
<reference evidence="4" key="1">
    <citation type="submission" date="2025-08" db="UniProtKB">
        <authorList>
            <consortium name="RefSeq"/>
        </authorList>
    </citation>
    <scope>IDENTIFICATION</scope>
</reference>
<evidence type="ECO:0000313" key="3">
    <source>
        <dbReference type="Proteomes" id="UP000515154"/>
    </source>
</evidence>
<dbReference type="PANTHER" id="PTHR13832:SF533">
    <property type="entry name" value="TGF-BETA-ACTIVATED KINASE 1 AND MAP3K7-BINDING PROTEIN 1"/>
    <property type="match status" value="1"/>
</dbReference>
<feature type="domain" description="PPM-type phosphatase" evidence="2">
    <location>
        <begin position="36"/>
        <end position="369"/>
    </location>
</feature>
<organism evidence="3 4">
    <name type="scientific">Octopus sinensis</name>
    <name type="common">East Asian common octopus</name>
    <dbReference type="NCBI Taxonomy" id="2607531"/>
    <lineage>
        <taxon>Eukaryota</taxon>
        <taxon>Metazoa</taxon>
        <taxon>Spiralia</taxon>
        <taxon>Lophotrochozoa</taxon>
        <taxon>Mollusca</taxon>
        <taxon>Cephalopoda</taxon>
        <taxon>Coleoidea</taxon>
        <taxon>Octopodiformes</taxon>
        <taxon>Octopoda</taxon>
        <taxon>Incirrata</taxon>
        <taxon>Octopodidae</taxon>
        <taxon>Octopus</taxon>
    </lineage>
</organism>
<dbReference type="GO" id="GO:0016301">
    <property type="term" value="F:kinase activity"/>
    <property type="evidence" value="ECO:0007669"/>
    <property type="project" value="UniProtKB-KW"/>
</dbReference>
<dbReference type="RefSeq" id="XP_029633479.1">
    <property type="nucleotide sequence ID" value="XM_029777619.2"/>
</dbReference>
<dbReference type="CDD" id="cd00143">
    <property type="entry name" value="PP2Cc"/>
    <property type="match status" value="1"/>
</dbReference>
<dbReference type="InterPro" id="IPR001932">
    <property type="entry name" value="PPM-type_phosphatase-like_dom"/>
</dbReference>
<accession>A0A6P7S5E7</accession>
<feature type="compositionally biased region" description="Low complexity" evidence="1">
    <location>
        <begin position="487"/>
        <end position="516"/>
    </location>
</feature>
<evidence type="ECO:0000259" key="2">
    <source>
        <dbReference type="PROSITE" id="PS51746"/>
    </source>
</evidence>
<feature type="region of interest" description="Disordered" evidence="1">
    <location>
        <begin position="465"/>
        <end position="530"/>
    </location>
</feature>
<proteinExistence type="predicted"/>
<dbReference type="PROSITE" id="PS51746">
    <property type="entry name" value="PPM_2"/>
    <property type="match status" value="1"/>
</dbReference>
<dbReference type="PANTHER" id="PTHR13832">
    <property type="entry name" value="PROTEIN PHOSPHATASE 2C"/>
    <property type="match status" value="1"/>
</dbReference>
<evidence type="ECO:0000313" key="4">
    <source>
        <dbReference type="RefSeq" id="XP_029633479.1"/>
    </source>
</evidence>
<sequence length="563" mass="62084">MSSGIISNGTTYDMNPWLGMQGNRWTDDLVKCEQTSLGTATNAFYPGDRHPIEQHEFEDRSFYFCSDDGCSLYGVFDGHDGSKLSNFVAQRIPADLLLGQLSGPKTDEEIKSILQQAFVAVERGYFETVNDPLSEKAALQLQIRENMHYKPSQDIQKKLQEVEAKISGGTTATVALIHHNKLFVINVGNTRALFCKSENGTLHVNQLSVDHTVSNDEELRRLLHLGLDVEKLKIVRKLGKSENTRCIGDYSVKAGYKDIENLRSATSEPVIAEPYLCDSFTIDSSPAFLLIMSHGLYKAVEDIPTITEPPNCYIASLVAQEFSHQTSLKCVAQAVVNRVVSYHQDAHNKPEWHLHVHSREDISLLVRSFSYPLGGSNSSPTGPRISIQHHFYPHHATSPVIQRVYSQISSGSSISDSTSPLPVQLVGPSPTQLSHIMPFGVNNLISSVGPTSSTSSIIAIHHVPHMSPINTNESDSSRSSTQTTMNSPSSTQQTINSQTSTATGTNTNSTQSSGDSIHIHTHSTPRLHLDNDGKVESYVDFTEFNQKLLTMSDKDKQELYLSS</sequence>
<keyword evidence="3" id="KW-1185">Reference proteome</keyword>
<gene>
    <name evidence="4" type="primary">LOC115209290</name>
</gene>
<dbReference type="SMART" id="SM00332">
    <property type="entry name" value="PP2Cc"/>
    <property type="match status" value="1"/>
</dbReference>
<dbReference type="SUPFAM" id="SSF81606">
    <property type="entry name" value="PP2C-like"/>
    <property type="match status" value="1"/>
</dbReference>